<dbReference type="EMBL" id="WFKK01000151">
    <property type="protein sequence ID" value="KAB7881181.1"/>
    <property type="molecule type" value="Genomic_DNA"/>
</dbReference>
<organism evidence="2 3">
    <name type="scientific">Poseidonibacter ostreae</name>
    <dbReference type="NCBI Taxonomy" id="2654171"/>
    <lineage>
        <taxon>Bacteria</taxon>
        <taxon>Pseudomonadati</taxon>
        <taxon>Campylobacterota</taxon>
        <taxon>Epsilonproteobacteria</taxon>
        <taxon>Campylobacterales</taxon>
        <taxon>Arcobacteraceae</taxon>
        <taxon>Poseidonibacter</taxon>
    </lineage>
</organism>
<reference evidence="2 3" key="1">
    <citation type="submission" date="2019-10" db="EMBL/GenBank/DDBJ databases">
        <title>Poseidonibacter ostreae sp. nov., isolated from the gut of the Ostrea denselamellosa.</title>
        <authorList>
            <person name="Choi A."/>
        </authorList>
    </citation>
    <scope>NUCLEOTIDE SEQUENCE [LARGE SCALE GENOMIC DNA]</scope>
    <source>
        <strain evidence="2 3">SJOD-M-33</strain>
    </source>
</reference>
<evidence type="ECO:0000313" key="2">
    <source>
        <dbReference type="EMBL" id="KAB7881181.1"/>
    </source>
</evidence>
<dbReference type="Gene3D" id="3.40.720.10">
    <property type="entry name" value="Alkaline Phosphatase, subunit A"/>
    <property type="match status" value="1"/>
</dbReference>
<dbReference type="InterPro" id="IPR017850">
    <property type="entry name" value="Alkaline_phosphatase_core_sf"/>
</dbReference>
<dbReference type="GO" id="GO:0005886">
    <property type="term" value="C:plasma membrane"/>
    <property type="evidence" value="ECO:0007669"/>
    <property type="project" value="UniProtKB-SubCell"/>
</dbReference>
<dbReference type="RefSeq" id="WP_152279974.1">
    <property type="nucleotide sequence ID" value="NZ_WFKK01000151.1"/>
</dbReference>
<dbReference type="Proteomes" id="UP000472839">
    <property type="component" value="Unassembled WGS sequence"/>
</dbReference>
<feature type="domain" description="Sulfatase N-terminal" evidence="1">
    <location>
        <begin position="4"/>
        <end position="83"/>
    </location>
</feature>
<dbReference type="SUPFAM" id="SSF53649">
    <property type="entry name" value="Alkaline phosphatase-like"/>
    <property type="match status" value="1"/>
</dbReference>
<dbReference type="InterPro" id="IPR000917">
    <property type="entry name" value="Sulfatase_N"/>
</dbReference>
<name>A0A6L4WMR5_9BACT</name>
<dbReference type="PANTHER" id="PTHR30443:SF0">
    <property type="entry name" value="PHOSPHOETHANOLAMINE TRANSFERASE EPTA"/>
    <property type="match status" value="1"/>
</dbReference>
<evidence type="ECO:0000259" key="1">
    <source>
        <dbReference type="Pfam" id="PF00884"/>
    </source>
</evidence>
<dbReference type="Pfam" id="PF00884">
    <property type="entry name" value="Sulfatase"/>
    <property type="match status" value="1"/>
</dbReference>
<dbReference type="GO" id="GO:0009244">
    <property type="term" value="P:lipopolysaccharide core region biosynthetic process"/>
    <property type="evidence" value="ECO:0007669"/>
    <property type="project" value="TreeGrafter"/>
</dbReference>
<dbReference type="InterPro" id="IPR040423">
    <property type="entry name" value="PEA_transferase"/>
</dbReference>
<dbReference type="GO" id="GO:0016776">
    <property type="term" value="F:phosphotransferase activity, phosphate group as acceptor"/>
    <property type="evidence" value="ECO:0007669"/>
    <property type="project" value="TreeGrafter"/>
</dbReference>
<accession>A0A6L4WMR5</accession>
<dbReference type="AlphaFoldDB" id="A0A6L4WMR5"/>
<proteinExistence type="predicted"/>
<dbReference type="GO" id="GO:0016787">
    <property type="term" value="F:hydrolase activity"/>
    <property type="evidence" value="ECO:0007669"/>
    <property type="project" value="UniProtKB-KW"/>
</dbReference>
<keyword evidence="2" id="KW-0378">Hydrolase</keyword>
<gene>
    <name evidence="2" type="ORF">GBG19_16590</name>
</gene>
<sequence length="104" mass="12279">PYSKDYETAMIYMSDHGESLGENGLYLHGMPYFMAPDEQKHVASFMWFGEGSIKEEIDVEKLKSYSDKRFSHDNLFHTLLSFFEVDTEVYKKEMDILKDAKKYK</sequence>
<dbReference type="PANTHER" id="PTHR30443">
    <property type="entry name" value="INNER MEMBRANE PROTEIN"/>
    <property type="match status" value="1"/>
</dbReference>
<comment type="caution">
    <text evidence="2">The sequence shown here is derived from an EMBL/GenBank/DDBJ whole genome shotgun (WGS) entry which is preliminary data.</text>
</comment>
<protein>
    <submittedName>
        <fullName evidence="2">Sulfatase-like hydrolase/transferase</fullName>
    </submittedName>
</protein>
<feature type="non-terminal residue" evidence="2">
    <location>
        <position position="1"/>
    </location>
</feature>
<evidence type="ECO:0000313" key="3">
    <source>
        <dbReference type="Proteomes" id="UP000472839"/>
    </source>
</evidence>